<accession>X1E033</accession>
<protein>
    <recommendedName>
        <fullName evidence="2">Xylose isomerase-like TIM barrel domain-containing protein</fullName>
    </recommendedName>
</protein>
<dbReference type="InterPro" id="IPR036237">
    <property type="entry name" value="Xyl_isomerase-like_sf"/>
</dbReference>
<evidence type="ECO:0008006" key="2">
    <source>
        <dbReference type="Google" id="ProtNLM"/>
    </source>
</evidence>
<dbReference type="EMBL" id="BART01030067">
    <property type="protein sequence ID" value="GAH13800.1"/>
    <property type="molecule type" value="Genomic_DNA"/>
</dbReference>
<proteinExistence type="predicted"/>
<sequence length="51" mass="5614">MKIGCHISIAGGIDNSVVRAGELGCNTMQIFSKNASTWREKILKEDEVESF</sequence>
<evidence type="ECO:0000313" key="1">
    <source>
        <dbReference type="EMBL" id="GAH13800.1"/>
    </source>
</evidence>
<comment type="caution">
    <text evidence="1">The sequence shown here is derived from an EMBL/GenBank/DDBJ whole genome shotgun (WGS) entry which is preliminary data.</text>
</comment>
<dbReference type="AlphaFoldDB" id="X1E033"/>
<dbReference type="Gene3D" id="3.20.20.150">
    <property type="entry name" value="Divalent-metal-dependent TIM barrel enzymes"/>
    <property type="match status" value="1"/>
</dbReference>
<feature type="non-terminal residue" evidence="1">
    <location>
        <position position="51"/>
    </location>
</feature>
<name>X1E033_9ZZZZ</name>
<gene>
    <name evidence="1" type="ORF">S01H4_52589</name>
</gene>
<dbReference type="SUPFAM" id="SSF51658">
    <property type="entry name" value="Xylose isomerase-like"/>
    <property type="match status" value="1"/>
</dbReference>
<reference evidence="1" key="1">
    <citation type="journal article" date="2014" name="Front. Microbiol.">
        <title>High frequency of phylogenetically diverse reductive dehalogenase-homologous genes in deep subseafloor sedimentary metagenomes.</title>
        <authorList>
            <person name="Kawai M."/>
            <person name="Futagami T."/>
            <person name="Toyoda A."/>
            <person name="Takaki Y."/>
            <person name="Nishi S."/>
            <person name="Hori S."/>
            <person name="Arai W."/>
            <person name="Tsubouchi T."/>
            <person name="Morono Y."/>
            <person name="Uchiyama I."/>
            <person name="Ito T."/>
            <person name="Fujiyama A."/>
            <person name="Inagaki F."/>
            <person name="Takami H."/>
        </authorList>
    </citation>
    <scope>NUCLEOTIDE SEQUENCE</scope>
    <source>
        <strain evidence="1">Expedition CK06-06</strain>
    </source>
</reference>
<organism evidence="1">
    <name type="scientific">marine sediment metagenome</name>
    <dbReference type="NCBI Taxonomy" id="412755"/>
    <lineage>
        <taxon>unclassified sequences</taxon>
        <taxon>metagenomes</taxon>
        <taxon>ecological metagenomes</taxon>
    </lineage>
</organism>